<gene>
    <name evidence="2" type="ORF">CDAR_507811</name>
</gene>
<proteinExistence type="predicted"/>
<evidence type="ECO:0000313" key="3">
    <source>
        <dbReference type="Proteomes" id="UP001054837"/>
    </source>
</evidence>
<dbReference type="EMBL" id="BPLQ01005249">
    <property type="protein sequence ID" value="GIY13494.1"/>
    <property type="molecule type" value="Genomic_DNA"/>
</dbReference>
<sequence length="130" mass="14122">MPTPLLLPANNNKPPFHSAGETKRDHLNPKASGSHLSTWSEEPKHLVKNQRVYFCTANSSPKATSPLPSGNTNIYTKLSSNTDMTDEPLRSHTNSGSRHFSLGLVDSKSGILKRAAPSMKSVQSRAISLN</sequence>
<dbReference type="Proteomes" id="UP001054837">
    <property type="component" value="Unassembled WGS sequence"/>
</dbReference>
<feature type="compositionally biased region" description="Low complexity" evidence="1">
    <location>
        <begin position="1"/>
        <end position="15"/>
    </location>
</feature>
<feature type="region of interest" description="Disordered" evidence="1">
    <location>
        <begin position="58"/>
        <end position="101"/>
    </location>
</feature>
<reference evidence="2 3" key="1">
    <citation type="submission" date="2021-06" db="EMBL/GenBank/DDBJ databases">
        <title>Caerostris darwini draft genome.</title>
        <authorList>
            <person name="Kono N."/>
            <person name="Arakawa K."/>
        </authorList>
    </citation>
    <scope>NUCLEOTIDE SEQUENCE [LARGE SCALE GENOMIC DNA]</scope>
</reference>
<feature type="compositionally biased region" description="Polar residues" evidence="1">
    <location>
        <begin position="58"/>
        <end position="83"/>
    </location>
</feature>
<organism evidence="2 3">
    <name type="scientific">Caerostris darwini</name>
    <dbReference type="NCBI Taxonomy" id="1538125"/>
    <lineage>
        <taxon>Eukaryota</taxon>
        <taxon>Metazoa</taxon>
        <taxon>Ecdysozoa</taxon>
        <taxon>Arthropoda</taxon>
        <taxon>Chelicerata</taxon>
        <taxon>Arachnida</taxon>
        <taxon>Araneae</taxon>
        <taxon>Araneomorphae</taxon>
        <taxon>Entelegynae</taxon>
        <taxon>Araneoidea</taxon>
        <taxon>Araneidae</taxon>
        <taxon>Caerostris</taxon>
    </lineage>
</organism>
<comment type="caution">
    <text evidence="2">The sequence shown here is derived from an EMBL/GenBank/DDBJ whole genome shotgun (WGS) entry which is preliminary data.</text>
</comment>
<feature type="region of interest" description="Disordered" evidence="1">
    <location>
        <begin position="1"/>
        <end position="42"/>
    </location>
</feature>
<accession>A0AAV4QYT3</accession>
<keyword evidence="3" id="KW-1185">Reference proteome</keyword>
<evidence type="ECO:0000256" key="1">
    <source>
        <dbReference type="SAM" id="MobiDB-lite"/>
    </source>
</evidence>
<dbReference type="AlphaFoldDB" id="A0AAV4QYT3"/>
<protein>
    <submittedName>
        <fullName evidence="2">Uncharacterized protein</fullName>
    </submittedName>
</protein>
<name>A0AAV4QYT3_9ARAC</name>
<evidence type="ECO:0000313" key="2">
    <source>
        <dbReference type="EMBL" id="GIY13494.1"/>
    </source>
</evidence>